<dbReference type="Gene3D" id="1.10.260.40">
    <property type="entry name" value="lambda repressor-like DNA-binding domains"/>
    <property type="match status" value="1"/>
</dbReference>
<feature type="domain" description="HTH cro/C1-type" evidence="2">
    <location>
        <begin position="21"/>
        <end position="69"/>
    </location>
</feature>
<gene>
    <name evidence="3" type="ORF">B1B_00469</name>
</gene>
<evidence type="ECO:0000256" key="1">
    <source>
        <dbReference type="ARBA" id="ARBA00023125"/>
    </source>
</evidence>
<name>T1DBU8_9ZZZZ</name>
<evidence type="ECO:0000313" key="3">
    <source>
        <dbReference type="EMBL" id="EQD78919.1"/>
    </source>
</evidence>
<dbReference type="Pfam" id="PF01381">
    <property type="entry name" value="HTH_3"/>
    <property type="match status" value="1"/>
</dbReference>
<dbReference type="GO" id="GO:0003677">
    <property type="term" value="F:DNA binding"/>
    <property type="evidence" value="ECO:0007669"/>
    <property type="project" value="UniProtKB-KW"/>
</dbReference>
<comment type="caution">
    <text evidence="3">The sequence shown here is derived from an EMBL/GenBank/DDBJ whole genome shotgun (WGS) entry which is preliminary data.</text>
</comment>
<dbReference type="EMBL" id="AUZY01000357">
    <property type="protein sequence ID" value="EQD78919.1"/>
    <property type="molecule type" value="Genomic_DNA"/>
</dbReference>
<reference evidence="3" key="1">
    <citation type="submission" date="2013-08" db="EMBL/GenBank/DDBJ databases">
        <authorList>
            <person name="Mendez C."/>
            <person name="Richter M."/>
            <person name="Ferrer M."/>
            <person name="Sanchez J."/>
        </authorList>
    </citation>
    <scope>NUCLEOTIDE SEQUENCE</scope>
</reference>
<accession>T1DBU8</accession>
<sequence>MTQMHNPAHPGEILKEDVLPSLGLSVTEAATQLGVSRVTLSRLINGRAALSADMALRLAAWLPPSAESWLRMQAAYDLWQASRKRRPRIKPAPRQPSDLIGA</sequence>
<dbReference type="CDD" id="cd00093">
    <property type="entry name" value="HTH_XRE"/>
    <property type="match status" value="1"/>
</dbReference>
<dbReference type="PANTHER" id="PTHR36924">
    <property type="entry name" value="ANTITOXIN HIGA-1"/>
    <property type="match status" value="1"/>
</dbReference>
<dbReference type="AlphaFoldDB" id="T1DBU8"/>
<dbReference type="PANTHER" id="PTHR36924:SF1">
    <property type="entry name" value="ANTITOXIN HIGA-1"/>
    <property type="match status" value="1"/>
</dbReference>
<dbReference type="NCBIfam" id="TIGR02607">
    <property type="entry name" value="antidote_HigA"/>
    <property type="match status" value="1"/>
</dbReference>
<dbReference type="InterPro" id="IPR001387">
    <property type="entry name" value="Cro/C1-type_HTH"/>
</dbReference>
<reference evidence="3" key="2">
    <citation type="journal article" date="2014" name="ISME J.">
        <title>Microbial stratification in low pH oxic and suboxic macroscopic growths along an acid mine drainage.</title>
        <authorList>
            <person name="Mendez-Garcia C."/>
            <person name="Mesa V."/>
            <person name="Sprenger R.R."/>
            <person name="Richter M."/>
            <person name="Diez M.S."/>
            <person name="Solano J."/>
            <person name="Bargiela R."/>
            <person name="Golyshina O.V."/>
            <person name="Manteca A."/>
            <person name="Ramos J.L."/>
            <person name="Gallego J.R."/>
            <person name="Llorente I."/>
            <person name="Martins Dos Santos V.A."/>
            <person name="Jensen O.N."/>
            <person name="Pelaez A.I."/>
            <person name="Sanchez J."/>
            <person name="Ferrer M."/>
        </authorList>
    </citation>
    <scope>NUCLEOTIDE SEQUENCE</scope>
</reference>
<protein>
    <submittedName>
        <fullName evidence="3">Addiction module antidote protein, HigA</fullName>
    </submittedName>
</protein>
<proteinExistence type="predicted"/>
<dbReference type="InterPro" id="IPR013430">
    <property type="entry name" value="Toxin_antidote_HigA"/>
</dbReference>
<dbReference type="SUPFAM" id="SSF47413">
    <property type="entry name" value="lambda repressor-like DNA-binding domains"/>
    <property type="match status" value="1"/>
</dbReference>
<organism evidence="3">
    <name type="scientific">mine drainage metagenome</name>
    <dbReference type="NCBI Taxonomy" id="410659"/>
    <lineage>
        <taxon>unclassified sequences</taxon>
        <taxon>metagenomes</taxon>
        <taxon>ecological metagenomes</taxon>
    </lineage>
</organism>
<dbReference type="InterPro" id="IPR010982">
    <property type="entry name" value="Lambda_DNA-bd_dom_sf"/>
</dbReference>
<evidence type="ECO:0000259" key="2">
    <source>
        <dbReference type="PROSITE" id="PS50943"/>
    </source>
</evidence>
<keyword evidence="1" id="KW-0238">DNA-binding</keyword>
<dbReference type="PROSITE" id="PS50943">
    <property type="entry name" value="HTH_CROC1"/>
    <property type="match status" value="1"/>
</dbReference>